<keyword evidence="1" id="KW-1133">Transmembrane helix</keyword>
<accession>A0ABX7QS65</accession>
<organism evidence="2 3">
    <name type="scientific">Shewanella avicenniae</name>
    <dbReference type="NCBI Taxonomy" id="2814294"/>
    <lineage>
        <taxon>Bacteria</taxon>
        <taxon>Pseudomonadati</taxon>
        <taxon>Pseudomonadota</taxon>
        <taxon>Gammaproteobacteria</taxon>
        <taxon>Alteromonadales</taxon>
        <taxon>Shewanellaceae</taxon>
        <taxon>Shewanella</taxon>
    </lineage>
</organism>
<dbReference type="RefSeq" id="WP_207355508.1">
    <property type="nucleotide sequence ID" value="NZ_CP071503.1"/>
</dbReference>
<evidence type="ECO:0000313" key="3">
    <source>
        <dbReference type="Proteomes" id="UP000662770"/>
    </source>
</evidence>
<evidence type="ECO:0000256" key="1">
    <source>
        <dbReference type="SAM" id="Phobius"/>
    </source>
</evidence>
<proteinExistence type="predicted"/>
<gene>
    <name evidence="2" type="ORF">JYB87_03365</name>
</gene>
<reference evidence="2 3" key="1">
    <citation type="submission" date="2021-03" db="EMBL/GenBank/DDBJ databases">
        <title>Novel species identification of genus Shewanella.</title>
        <authorList>
            <person name="Liu G."/>
            <person name="Zhang Q."/>
        </authorList>
    </citation>
    <scope>NUCLEOTIDE SEQUENCE [LARGE SCALE GENOMIC DNA]</scope>
    <source>
        <strain evidence="2 3">FJAT-51800</strain>
    </source>
</reference>
<protein>
    <recommendedName>
        <fullName evidence="4">ABC transporter permease</fullName>
    </recommendedName>
</protein>
<sequence length="116" mass="13056">MHKHRRYRRSSQLLVWALVAGFILLALMMTQADTLSWIMASPLMWFDESLWSMSLAAMTVLLLLCWVTAAFSLMALATLSCSLMALVLLLSGASLLWPIMLILLAVWGFNRALQQP</sequence>
<keyword evidence="1" id="KW-0812">Transmembrane</keyword>
<feature type="transmembrane region" description="Helical" evidence="1">
    <location>
        <begin position="86"/>
        <end position="109"/>
    </location>
</feature>
<evidence type="ECO:0008006" key="4">
    <source>
        <dbReference type="Google" id="ProtNLM"/>
    </source>
</evidence>
<dbReference type="EMBL" id="CP071503">
    <property type="protein sequence ID" value="QSX34304.1"/>
    <property type="molecule type" value="Genomic_DNA"/>
</dbReference>
<keyword evidence="3" id="KW-1185">Reference proteome</keyword>
<dbReference type="Proteomes" id="UP000662770">
    <property type="component" value="Chromosome"/>
</dbReference>
<evidence type="ECO:0000313" key="2">
    <source>
        <dbReference type="EMBL" id="QSX34304.1"/>
    </source>
</evidence>
<keyword evidence="1" id="KW-0472">Membrane</keyword>
<feature type="transmembrane region" description="Helical" evidence="1">
    <location>
        <begin position="56"/>
        <end position="79"/>
    </location>
</feature>
<name>A0ABX7QS65_9GAMM</name>